<feature type="domain" description="Transcription regulator PadR N-terminal" evidence="1">
    <location>
        <begin position="7"/>
        <end position="79"/>
    </location>
</feature>
<dbReference type="PANTHER" id="PTHR43252:SF6">
    <property type="entry name" value="NEGATIVE TRANSCRIPTION REGULATOR PADR"/>
    <property type="match status" value="1"/>
</dbReference>
<dbReference type="InterPro" id="IPR036390">
    <property type="entry name" value="WH_DNA-bd_sf"/>
</dbReference>
<dbReference type="Gene3D" id="1.10.10.10">
    <property type="entry name" value="Winged helix-like DNA-binding domain superfamily/Winged helix DNA-binding domain"/>
    <property type="match status" value="1"/>
</dbReference>
<evidence type="ECO:0000259" key="1">
    <source>
        <dbReference type="Pfam" id="PF03551"/>
    </source>
</evidence>
<accession>A0ABP7XJ56</accession>
<dbReference type="EMBL" id="BAAAZH010000014">
    <property type="protein sequence ID" value="GAA4119859.1"/>
    <property type="molecule type" value="Genomic_DNA"/>
</dbReference>
<reference evidence="3" key="1">
    <citation type="journal article" date="2019" name="Int. J. Syst. Evol. Microbiol.">
        <title>The Global Catalogue of Microorganisms (GCM) 10K type strain sequencing project: providing services to taxonomists for standard genome sequencing and annotation.</title>
        <authorList>
            <consortium name="The Broad Institute Genomics Platform"/>
            <consortium name="The Broad Institute Genome Sequencing Center for Infectious Disease"/>
            <person name="Wu L."/>
            <person name="Ma J."/>
        </authorList>
    </citation>
    <scope>NUCLEOTIDE SEQUENCE [LARGE SCALE GENOMIC DNA]</scope>
    <source>
        <strain evidence="3">JCM 16703</strain>
    </source>
</reference>
<dbReference type="RefSeq" id="WP_344733510.1">
    <property type="nucleotide sequence ID" value="NZ_BAAAZH010000014.1"/>
</dbReference>
<evidence type="ECO:0000313" key="3">
    <source>
        <dbReference type="Proteomes" id="UP001501495"/>
    </source>
</evidence>
<gene>
    <name evidence="2" type="ORF">GCM10022215_22820</name>
</gene>
<organism evidence="2 3">
    <name type="scientific">Nocardioides fonticola</name>
    <dbReference type="NCBI Taxonomy" id="450363"/>
    <lineage>
        <taxon>Bacteria</taxon>
        <taxon>Bacillati</taxon>
        <taxon>Actinomycetota</taxon>
        <taxon>Actinomycetes</taxon>
        <taxon>Propionibacteriales</taxon>
        <taxon>Nocardioidaceae</taxon>
        <taxon>Nocardioides</taxon>
    </lineage>
</organism>
<dbReference type="Pfam" id="PF03551">
    <property type="entry name" value="PadR"/>
    <property type="match status" value="1"/>
</dbReference>
<dbReference type="SUPFAM" id="SSF46785">
    <property type="entry name" value="Winged helix' DNA-binding domain"/>
    <property type="match status" value="1"/>
</dbReference>
<keyword evidence="3" id="KW-1185">Reference proteome</keyword>
<evidence type="ECO:0000313" key="2">
    <source>
        <dbReference type="EMBL" id="GAA4119859.1"/>
    </source>
</evidence>
<protein>
    <submittedName>
        <fullName evidence="2">PadR family transcriptional regulator</fullName>
    </submittedName>
</protein>
<dbReference type="InterPro" id="IPR036388">
    <property type="entry name" value="WH-like_DNA-bd_sf"/>
</dbReference>
<comment type="caution">
    <text evidence="2">The sequence shown here is derived from an EMBL/GenBank/DDBJ whole genome shotgun (WGS) entry which is preliminary data.</text>
</comment>
<dbReference type="Proteomes" id="UP001501495">
    <property type="component" value="Unassembled WGS sequence"/>
</dbReference>
<sequence length="181" mass="19611">MSLGTVLLGLLADGPAHGYDLKRLHDERFPAAKALPFGQVYSTLARLERDGLAETVEVAQGAGPERTVYAATATGLEALTVWLTEVEEPAVAAADEMVRKAITSLHRGADAVGYLQRQRAVHMGALRGATARRRAAADLGERIALDHTIAHLDADLRWLEETRERVAAHLQETDRTQGATR</sequence>
<dbReference type="InterPro" id="IPR005149">
    <property type="entry name" value="Tscrpt_reg_PadR_N"/>
</dbReference>
<dbReference type="PANTHER" id="PTHR43252">
    <property type="entry name" value="TRANSCRIPTIONAL REGULATOR YQJI"/>
    <property type="match status" value="1"/>
</dbReference>
<proteinExistence type="predicted"/>
<name>A0ABP7XJ56_9ACTN</name>